<evidence type="ECO:0000313" key="2">
    <source>
        <dbReference type="Proteomes" id="UP000075391"/>
    </source>
</evidence>
<gene>
    <name evidence="1" type="ORF">AZI85_01810</name>
</gene>
<name>A0A150WW76_BDEBC</name>
<reference evidence="1 2" key="1">
    <citation type="submission" date="2016-03" db="EMBL/GenBank/DDBJ databases">
        <authorList>
            <person name="Ploux O."/>
        </authorList>
    </citation>
    <scope>NUCLEOTIDE SEQUENCE [LARGE SCALE GENOMIC DNA]</scope>
    <source>
        <strain evidence="1 2">BER2</strain>
    </source>
</reference>
<protein>
    <submittedName>
        <fullName evidence="1">Uncharacterized protein</fullName>
    </submittedName>
</protein>
<comment type="caution">
    <text evidence="1">The sequence shown here is derived from an EMBL/GenBank/DDBJ whole genome shotgun (WGS) entry which is preliminary data.</text>
</comment>
<sequence>MAAAVVFNNYWAVSSDLSREGKSNDLSVTIFTDIFKSPLYKIRNLCSDRNAWTQKTSSSCESITLASEKVGVPINADNIEDIPAMGELLGKNLALFIGPHYASPSCIDLMYCRHIVANQLLELSFNYYYFSAKTHKLENKTVTIRRGPW</sequence>
<organism evidence="1 2">
    <name type="scientific">Bdellovibrio bacteriovorus</name>
    <dbReference type="NCBI Taxonomy" id="959"/>
    <lineage>
        <taxon>Bacteria</taxon>
        <taxon>Pseudomonadati</taxon>
        <taxon>Bdellovibrionota</taxon>
        <taxon>Bdellovibrionia</taxon>
        <taxon>Bdellovibrionales</taxon>
        <taxon>Pseudobdellovibrionaceae</taxon>
        <taxon>Bdellovibrio</taxon>
    </lineage>
</organism>
<proteinExistence type="predicted"/>
<dbReference type="EMBL" id="LUKF01000001">
    <property type="protein sequence ID" value="KYG70693.1"/>
    <property type="molecule type" value="Genomic_DNA"/>
</dbReference>
<accession>A0A150WW76</accession>
<dbReference type="AlphaFoldDB" id="A0A150WW76"/>
<dbReference type="Proteomes" id="UP000075391">
    <property type="component" value="Unassembled WGS sequence"/>
</dbReference>
<evidence type="ECO:0000313" key="1">
    <source>
        <dbReference type="EMBL" id="KYG70693.1"/>
    </source>
</evidence>